<sequence>MSYAAFCHAAERLRLDTRAYAVDTRRGDAHAGHYGEEVFAAVSALNATRWFGFSTLVRA</sequence>
<dbReference type="RefSeq" id="WP_220116614.1">
    <property type="nucleotide sequence ID" value="NZ_JAHZUY010000008.1"/>
</dbReference>
<keyword evidence="2" id="KW-1185">Reference proteome</keyword>
<accession>A0ABS7F062</accession>
<dbReference type="Proteomes" id="UP001519924">
    <property type="component" value="Unassembled WGS sequence"/>
</dbReference>
<organism evidence="1 2">
    <name type="scientific">Caldovatus aquaticus</name>
    <dbReference type="NCBI Taxonomy" id="2865671"/>
    <lineage>
        <taxon>Bacteria</taxon>
        <taxon>Pseudomonadati</taxon>
        <taxon>Pseudomonadota</taxon>
        <taxon>Alphaproteobacteria</taxon>
        <taxon>Acetobacterales</taxon>
        <taxon>Roseomonadaceae</taxon>
        <taxon>Caldovatus</taxon>
    </lineage>
</organism>
<dbReference type="EMBL" id="JAHZUY010000008">
    <property type="protein sequence ID" value="MBW8268991.1"/>
    <property type="molecule type" value="Genomic_DNA"/>
</dbReference>
<proteinExistence type="predicted"/>
<reference evidence="1 2" key="1">
    <citation type="submission" date="2021-08" db="EMBL/GenBank/DDBJ databases">
        <title>Caldovatus sediminis gen. nov., sp. nov., a moderately thermophilic bacterium isolated from a hot spring.</title>
        <authorList>
            <person name="Hu C.-J."/>
            <person name="Li W.-J."/>
            <person name="Xian W.-D."/>
        </authorList>
    </citation>
    <scope>NUCLEOTIDE SEQUENCE [LARGE SCALE GENOMIC DNA]</scope>
    <source>
        <strain evidence="1 2">SYSU G05006</strain>
    </source>
</reference>
<gene>
    <name evidence="1" type="ORF">K1J50_05770</name>
</gene>
<evidence type="ECO:0000313" key="1">
    <source>
        <dbReference type="EMBL" id="MBW8268991.1"/>
    </source>
</evidence>
<name>A0ABS7F062_9PROT</name>
<comment type="caution">
    <text evidence="1">The sequence shown here is derived from an EMBL/GenBank/DDBJ whole genome shotgun (WGS) entry which is preliminary data.</text>
</comment>
<protein>
    <submittedName>
        <fullName evidence="1">Uncharacterized protein</fullName>
    </submittedName>
</protein>
<evidence type="ECO:0000313" key="2">
    <source>
        <dbReference type="Proteomes" id="UP001519924"/>
    </source>
</evidence>